<dbReference type="PROSITE" id="PS51352">
    <property type="entry name" value="THIOREDOXIN_2"/>
    <property type="match status" value="1"/>
</dbReference>
<dbReference type="CDD" id="cd02947">
    <property type="entry name" value="TRX_family"/>
    <property type="match status" value="1"/>
</dbReference>
<dbReference type="InterPro" id="IPR017937">
    <property type="entry name" value="Thioredoxin_CS"/>
</dbReference>
<accession>A0ABY7ZX57</accession>
<evidence type="ECO:0000256" key="4">
    <source>
        <dbReference type="ARBA" id="ARBA00023157"/>
    </source>
</evidence>
<dbReference type="InterPro" id="IPR005746">
    <property type="entry name" value="Thioredoxin"/>
</dbReference>
<keyword evidence="5" id="KW-0676">Redox-active center</keyword>
<keyword evidence="3" id="KW-0249">Electron transport</keyword>
<dbReference type="PRINTS" id="PR00421">
    <property type="entry name" value="THIOREDOXIN"/>
</dbReference>
<evidence type="ECO:0000256" key="2">
    <source>
        <dbReference type="ARBA" id="ARBA00022448"/>
    </source>
</evidence>
<evidence type="ECO:0000256" key="1">
    <source>
        <dbReference type="ARBA" id="ARBA00008987"/>
    </source>
</evidence>
<evidence type="ECO:0000313" key="10">
    <source>
        <dbReference type="Proteomes" id="UP001219605"/>
    </source>
</evidence>
<evidence type="ECO:0000256" key="7">
    <source>
        <dbReference type="PIRNR" id="PIRNR000077"/>
    </source>
</evidence>
<keyword evidence="10" id="KW-1185">Reference proteome</keyword>
<evidence type="ECO:0000259" key="8">
    <source>
        <dbReference type="PROSITE" id="PS51352"/>
    </source>
</evidence>
<organism evidence="9 10">
    <name type="scientific">Micromonospora cathayae</name>
    <dbReference type="NCBI Taxonomy" id="3028804"/>
    <lineage>
        <taxon>Bacteria</taxon>
        <taxon>Bacillati</taxon>
        <taxon>Actinomycetota</taxon>
        <taxon>Actinomycetes</taxon>
        <taxon>Micromonosporales</taxon>
        <taxon>Micromonosporaceae</taxon>
        <taxon>Micromonospora</taxon>
    </lineage>
</organism>
<proteinExistence type="inferred from homology"/>
<dbReference type="InterPro" id="IPR013766">
    <property type="entry name" value="Thioredoxin_domain"/>
</dbReference>
<gene>
    <name evidence="9" type="primary">trxA</name>
    <name evidence="9" type="ORF">PVK37_09860</name>
</gene>
<dbReference type="Gene3D" id="3.40.30.10">
    <property type="entry name" value="Glutaredoxin"/>
    <property type="match status" value="1"/>
</dbReference>
<name>A0ABY7ZX57_9ACTN</name>
<dbReference type="PROSITE" id="PS00194">
    <property type="entry name" value="THIOREDOXIN_1"/>
    <property type="match status" value="1"/>
</dbReference>
<dbReference type="PANTHER" id="PTHR45663:SF40">
    <property type="entry name" value="THIOREDOXIN 2"/>
    <property type="match status" value="1"/>
</dbReference>
<feature type="domain" description="Thioredoxin" evidence="8">
    <location>
        <begin position="1"/>
        <end position="105"/>
    </location>
</feature>
<evidence type="ECO:0000256" key="6">
    <source>
        <dbReference type="NCBIfam" id="TIGR01068"/>
    </source>
</evidence>
<dbReference type="Pfam" id="PF00085">
    <property type="entry name" value="Thioredoxin"/>
    <property type="match status" value="1"/>
</dbReference>
<evidence type="ECO:0000256" key="3">
    <source>
        <dbReference type="ARBA" id="ARBA00022982"/>
    </source>
</evidence>
<protein>
    <recommendedName>
        <fullName evidence="6 7">Thioredoxin</fullName>
    </recommendedName>
</protein>
<dbReference type="PANTHER" id="PTHR45663">
    <property type="entry name" value="GEO12009P1"/>
    <property type="match status" value="1"/>
</dbReference>
<comment type="similarity">
    <text evidence="1 7">Belongs to the thioredoxin family.</text>
</comment>
<dbReference type="PIRSF" id="PIRSF000077">
    <property type="entry name" value="Thioredoxin"/>
    <property type="match status" value="1"/>
</dbReference>
<dbReference type="RefSeq" id="WP_275033516.1">
    <property type="nucleotide sequence ID" value="NZ_CP118615.1"/>
</dbReference>
<sequence length="120" mass="13327">MATVELTTANFDEVTGQDGIVLVDFWAEWCGPCKRFAPVYERSSEKHPNIVFGKVDTEAQQALGAKFDIRSIPTIMAIRDGVIVFAQPGALPESALENLIEQVEALDMDDVRKKLAEHQH</sequence>
<dbReference type="EMBL" id="CP118615">
    <property type="protein sequence ID" value="WDZ86667.1"/>
    <property type="molecule type" value="Genomic_DNA"/>
</dbReference>
<dbReference type="NCBIfam" id="TIGR01068">
    <property type="entry name" value="thioredoxin"/>
    <property type="match status" value="1"/>
</dbReference>
<keyword evidence="4" id="KW-1015">Disulfide bond</keyword>
<evidence type="ECO:0000256" key="5">
    <source>
        <dbReference type="ARBA" id="ARBA00023284"/>
    </source>
</evidence>
<dbReference type="Proteomes" id="UP001219605">
    <property type="component" value="Chromosome"/>
</dbReference>
<evidence type="ECO:0000313" key="9">
    <source>
        <dbReference type="EMBL" id="WDZ86667.1"/>
    </source>
</evidence>
<dbReference type="SUPFAM" id="SSF52833">
    <property type="entry name" value="Thioredoxin-like"/>
    <property type="match status" value="1"/>
</dbReference>
<dbReference type="InterPro" id="IPR036249">
    <property type="entry name" value="Thioredoxin-like_sf"/>
</dbReference>
<reference evidence="9 10" key="1">
    <citation type="submission" date="2023-02" db="EMBL/GenBank/DDBJ databases">
        <authorList>
            <person name="Mo P."/>
        </authorList>
    </citation>
    <scope>NUCLEOTIDE SEQUENCE [LARGE SCALE GENOMIC DNA]</scope>
    <source>
        <strain evidence="9 10">HUAS 3</strain>
    </source>
</reference>
<keyword evidence="2" id="KW-0813">Transport</keyword>